<reference evidence="1 2" key="1">
    <citation type="submission" date="2019-02" db="EMBL/GenBank/DDBJ databases">
        <title>Deep-cultivation of Planctomycetes and their phenomic and genomic characterization uncovers novel biology.</title>
        <authorList>
            <person name="Wiegand S."/>
            <person name="Jogler M."/>
            <person name="Boedeker C."/>
            <person name="Pinto D."/>
            <person name="Vollmers J."/>
            <person name="Rivas-Marin E."/>
            <person name="Kohn T."/>
            <person name="Peeters S.H."/>
            <person name="Heuer A."/>
            <person name="Rast P."/>
            <person name="Oberbeckmann S."/>
            <person name="Bunk B."/>
            <person name="Jeske O."/>
            <person name="Meyerdierks A."/>
            <person name="Storesund J.E."/>
            <person name="Kallscheuer N."/>
            <person name="Luecker S."/>
            <person name="Lage O.M."/>
            <person name="Pohl T."/>
            <person name="Merkel B.J."/>
            <person name="Hornburger P."/>
            <person name="Mueller R.-W."/>
            <person name="Bruemmer F."/>
            <person name="Labrenz M."/>
            <person name="Spormann A.M."/>
            <person name="Op Den Camp H."/>
            <person name="Overmann J."/>
            <person name="Amann R."/>
            <person name="Jetten M.S.M."/>
            <person name="Mascher T."/>
            <person name="Medema M.H."/>
            <person name="Devos D.P."/>
            <person name="Kaster A.-K."/>
            <person name="Ovreas L."/>
            <person name="Rohde M."/>
            <person name="Galperin M.Y."/>
            <person name="Jogler C."/>
        </authorList>
    </citation>
    <scope>NUCLEOTIDE SEQUENCE [LARGE SCALE GENOMIC DNA]</scope>
    <source>
        <strain evidence="1 2">CA54</strain>
    </source>
</reference>
<comment type="caution">
    <text evidence="1">The sequence shown here is derived from an EMBL/GenBank/DDBJ whole genome shotgun (WGS) entry which is preliminary data.</text>
</comment>
<sequence length="100" mass="10763">MTTRIHVAKALTPNEHWSAWFDENPTLAFAGESLSEAVDGLLEIAQLDSATLNVDLSQCNKGEVVFIHDGKTCQDCDGTGRYIGLYKVAKCDACGGSGWV</sequence>
<dbReference type="Proteomes" id="UP000320735">
    <property type="component" value="Unassembled WGS sequence"/>
</dbReference>
<organism evidence="1 2">
    <name type="scientific">Symmachiella macrocystis</name>
    <dbReference type="NCBI Taxonomy" id="2527985"/>
    <lineage>
        <taxon>Bacteria</taxon>
        <taxon>Pseudomonadati</taxon>
        <taxon>Planctomycetota</taxon>
        <taxon>Planctomycetia</taxon>
        <taxon>Planctomycetales</taxon>
        <taxon>Planctomycetaceae</taxon>
        <taxon>Symmachiella</taxon>
    </lineage>
</organism>
<dbReference type="EMBL" id="SJPP01000003">
    <property type="protein sequence ID" value="TWU06979.1"/>
    <property type="molecule type" value="Genomic_DNA"/>
</dbReference>
<dbReference type="OrthoDB" id="9779889at2"/>
<keyword evidence="2" id="KW-1185">Reference proteome</keyword>
<dbReference type="Gene3D" id="6.20.20.10">
    <property type="match status" value="1"/>
</dbReference>
<evidence type="ECO:0008006" key="3">
    <source>
        <dbReference type="Google" id="ProtNLM"/>
    </source>
</evidence>
<gene>
    <name evidence="1" type="ORF">CA54_53830</name>
</gene>
<dbReference type="RefSeq" id="WP_146373812.1">
    <property type="nucleotide sequence ID" value="NZ_SJPP01000003.1"/>
</dbReference>
<evidence type="ECO:0000313" key="1">
    <source>
        <dbReference type="EMBL" id="TWU06979.1"/>
    </source>
</evidence>
<accession>A0A5C6B6M2</accession>
<proteinExistence type="predicted"/>
<protein>
    <recommendedName>
        <fullName evidence="3">Chaperone protein DnaJ</fullName>
    </recommendedName>
</protein>
<dbReference type="AlphaFoldDB" id="A0A5C6B6M2"/>
<name>A0A5C6B6M2_9PLAN</name>
<evidence type="ECO:0000313" key="2">
    <source>
        <dbReference type="Proteomes" id="UP000320735"/>
    </source>
</evidence>